<proteinExistence type="predicted"/>
<accession>A0A386AY92</accession>
<sequence length="176" mass="20286">MIKTFCSGAFNRLRKEATLGGFRAFLHARLHSTPLHSTPLHSTPLHSSPFIFPIFLTSLRIFFTLNNCAIWTTKQKFLNVSDCGVHGVIPSLLDSARRFSIFCGDRTFSMQPLSTFSKKDAPSCWTKRAYSLRKFCIVFPLFSVFFFNRRTGFCCYFSMESLLIFELLRHVFSIHC</sequence>
<reference evidence="1" key="1">
    <citation type="submission" date="2018-07" db="EMBL/GenBank/DDBJ databases">
        <authorList>
            <person name="Quirk P.G."/>
            <person name="Krulwich T.A."/>
        </authorList>
    </citation>
    <scope>NUCLEOTIDE SEQUENCE</scope>
</reference>
<gene>
    <name evidence="1" type="primary">orf176</name>
</gene>
<evidence type="ECO:0000313" key="1">
    <source>
        <dbReference type="EMBL" id="AYC64413.1"/>
    </source>
</evidence>
<dbReference type="AlphaFoldDB" id="A0A386AY92"/>
<keyword evidence="1" id="KW-0150">Chloroplast</keyword>
<reference evidence="1" key="2">
    <citation type="journal article" date="2019" name="Mol. Phylogenet. Evol.">
        <title>Reassessment of the classification of bryopsidales (chlorophyta) based on chloroplast phylogenomic analyses.</title>
        <authorList>
            <person name="Cremen M.C."/>
            <person name="Leliaert F."/>
            <person name="West J."/>
            <person name="Lam D.W."/>
            <person name="Shimada S."/>
            <person name="Lopez-Bautista J.M."/>
            <person name="Verbruggen H."/>
        </authorList>
    </citation>
    <scope>NUCLEOTIDE SEQUENCE</scope>
</reference>
<keyword evidence="1" id="KW-0934">Plastid</keyword>
<name>A0A386AY92_9CHLO</name>
<organism evidence="1">
    <name type="scientific">Pseudochlorodesmis sp. HV01306b</name>
    <dbReference type="NCBI Taxonomy" id="2358489"/>
    <lineage>
        <taxon>Eukaryota</taxon>
        <taxon>Viridiplantae</taxon>
        <taxon>Chlorophyta</taxon>
        <taxon>core chlorophytes</taxon>
        <taxon>Ulvophyceae</taxon>
        <taxon>TCBD clade</taxon>
        <taxon>Bryopsidales</taxon>
        <taxon>Bryopsidineae</taxon>
        <taxon>Bryopsidaceae</taxon>
        <taxon>Pseudochlorodesmis</taxon>
    </lineage>
</organism>
<geneLocation type="chloroplast" evidence="1"/>
<dbReference type="EMBL" id="MH591096">
    <property type="protein sequence ID" value="AYC64413.1"/>
    <property type="molecule type" value="Genomic_DNA"/>
</dbReference>
<protein>
    <submittedName>
        <fullName evidence="1">Uncharacterized protein</fullName>
    </submittedName>
</protein>